<dbReference type="HOGENOM" id="CLU_2257068_0_0_1"/>
<protein>
    <recommendedName>
        <fullName evidence="3">Reverse transcriptase Ty1/copia-type domain-containing protein</fullName>
    </recommendedName>
</protein>
<evidence type="ECO:0000313" key="2">
    <source>
        <dbReference type="Proteomes" id="UP000026915"/>
    </source>
</evidence>
<accession>A0A061DMY5</accession>
<dbReference type="EMBL" id="CM001879">
    <property type="protein sequence ID" value="EOX93772.1"/>
    <property type="molecule type" value="Genomic_DNA"/>
</dbReference>
<dbReference type="Gramene" id="EOX93772">
    <property type="protein sequence ID" value="EOX93772"/>
    <property type="gene ID" value="TCM_002690"/>
</dbReference>
<evidence type="ECO:0000313" key="1">
    <source>
        <dbReference type="EMBL" id="EOX93772.1"/>
    </source>
</evidence>
<dbReference type="Proteomes" id="UP000026915">
    <property type="component" value="Chromosome 1"/>
</dbReference>
<dbReference type="InParanoid" id="A0A061DMY5"/>
<evidence type="ECO:0008006" key="3">
    <source>
        <dbReference type="Google" id="ProtNLM"/>
    </source>
</evidence>
<proteinExistence type="predicted"/>
<organism evidence="1 2">
    <name type="scientific">Theobroma cacao</name>
    <name type="common">Cacao</name>
    <name type="synonym">Cocoa</name>
    <dbReference type="NCBI Taxonomy" id="3641"/>
    <lineage>
        <taxon>Eukaryota</taxon>
        <taxon>Viridiplantae</taxon>
        <taxon>Streptophyta</taxon>
        <taxon>Embryophyta</taxon>
        <taxon>Tracheophyta</taxon>
        <taxon>Spermatophyta</taxon>
        <taxon>Magnoliopsida</taxon>
        <taxon>eudicotyledons</taxon>
        <taxon>Gunneridae</taxon>
        <taxon>Pentapetalae</taxon>
        <taxon>rosids</taxon>
        <taxon>malvids</taxon>
        <taxon>Malvales</taxon>
        <taxon>Malvaceae</taxon>
        <taxon>Byttnerioideae</taxon>
        <taxon>Theobroma</taxon>
    </lineage>
</organism>
<name>A0A061DMY5_THECC</name>
<gene>
    <name evidence="1" type="ORF">TCM_002690</name>
</gene>
<reference evidence="1 2" key="1">
    <citation type="journal article" date="2013" name="Genome Biol.">
        <title>The genome sequence of the most widely cultivated cacao type and its use to identify candidate genes regulating pod color.</title>
        <authorList>
            <person name="Motamayor J.C."/>
            <person name="Mockaitis K."/>
            <person name="Schmutz J."/>
            <person name="Haiminen N."/>
            <person name="Iii D.L."/>
            <person name="Cornejo O."/>
            <person name="Findley S.D."/>
            <person name="Zheng P."/>
            <person name="Utro F."/>
            <person name="Royaert S."/>
            <person name="Saski C."/>
            <person name="Jenkins J."/>
            <person name="Podicheti R."/>
            <person name="Zhao M."/>
            <person name="Scheffler B.E."/>
            <person name="Stack J.C."/>
            <person name="Feltus F.A."/>
            <person name="Mustiga G.M."/>
            <person name="Amores F."/>
            <person name="Phillips W."/>
            <person name="Marelli J.P."/>
            <person name="May G.D."/>
            <person name="Shapiro H."/>
            <person name="Ma J."/>
            <person name="Bustamante C.D."/>
            <person name="Schnell R.J."/>
            <person name="Main D."/>
            <person name="Gilbert D."/>
            <person name="Parida L."/>
            <person name="Kuhn D.N."/>
        </authorList>
    </citation>
    <scope>NUCLEOTIDE SEQUENCE [LARGE SCALE GENOMIC DNA]</scope>
    <source>
        <strain evidence="2">cv. Matina 1-6</strain>
    </source>
</reference>
<sequence length="103" mass="11837">MAPLDKRMHRKGCGRAPFVLLAIAVMFDLEFEQLDLKIAFLFSELDKMINMCQLEGFTRNVVRYLRGTEDLCLVYDWSDCSSSVNGFLDSDYAGELDRRISLT</sequence>
<keyword evidence="2" id="KW-1185">Reference proteome</keyword>
<dbReference type="AlphaFoldDB" id="A0A061DMY5"/>